<evidence type="ECO:0000259" key="1">
    <source>
        <dbReference type="Pfam" id="PF25917"/>
    </source>
</evidence>
<evidence type="ECO:0000313" key="3">
    <source>
        <dbReference type="Proteomes" id="UP001255416"/>
    </source>
</evidence>
<dbReference type="InterPro" id="IPR050393">
    <property type="entry name" value="MFP_Efflux_Pump"/>
</dbReference>
<sequence length="410" mass="44779">MLETLICAMFTILPDFLFRRYVQGKRIGHEINFFSVWYELRWGLVTCFMATTTVITLLFYFHPSTSAVSSYFRTVTILPEAGGRVAEIYVVNNQAVKAGDPLFRLDSASQEAAAATAETQVDQVTAALEVAPTEIAAAQASLDQAKAAYELVEADYLRNKKLLDEGSPAANRAEVDRQASRLKEREGQVHAAEANLEAVKQNMEILLPAQKASAVAALEQAQTQLEKTLVVAGISGRIEQFALEVGDVVNPLLRPAGLLVPTESGHIRFQAGFNQLAAQVLKPGMIAEIGCLTKPFTVVPMVIVAVQDVIPSGQFRPSDRLYDPQDNERPGTITTFMEPLYQGGIDPLPPGSTCIANAYTSNHERMEHEEMSTAKRIGLHIIDGIGVVHAAMLRFQMLLLPVTTLVFSGH</sequence>
<dbReference type="Pfam" id="PF25917">
    <property type="entry name" value="BSH_RND"/>
    <property type="match status" value="1"/>
</dbReference>
<reference evidence="3" key="1">
    <citation type="submission" date="2023-05" db="EMBL/GenBank/DDBJ databases">
        <title>Sedimentitalea sp. nov. JM2-8.</title>
        <authorList>
            <person name="Huang J."/>
        </authorList>
    </citation>
    <scope>NUCLEOTIDE SEQUENCE [LARGE SCALE GENOMIC DNA]</scope>
    <source>
        <strain evidence="3">KHS03</strain>
    </source>
</reference>
<accession>A0ABU3V9H6</accession>
<keyword evidence="3" id="KW-1185">Reference proteome</keyword>
<gene>
    <name evidence="2" type="ORF">QO231_03055</name>
</gene>
<dbReference type="Proteomes" id="UP001255416">
    <property type="component" value="Unassembled WGS sequence"/>
</dbReference>
<dbReference type="EMBL" id="JASMWN010000002">
    <property type="protein sequence ID" value="MDU9002831.1"/>
    <property type="molecule type" value="Genomic_DNA"/>
</dbReference>
<evidence type="ECO:0000313" key="2">
    <source>
        <dbReference type="EMBL" id="MDU9002831.1"/>
    </source>
</evidence>
<name>A0ABU3V9H6_9RHOB</name>
<dbReference type="RefSeq" id="WP_316773241.1">
    <property type="nucleotide sequence ID" value="NZ_JASMWN010000002.1"/>
</dbReference>
<proteinExistence type="predicted"/>
<organism evidence="2 3">
    <name type="scientific">Sedimentitalea todarodis</name>
    <dbReference type="NCBI Taxonomy" id="1631240"/>
    <lineage>
        <taxon>Bacteria</taxon>
        <taxon>Pseudomonadati</taxon>
        <taxon>Pseudomonadota</taxon>
        <taxon>Alphaproteobacteria</taxon>
        <taxon>Rhodobacterales</taxon>
        <taxon>Paracoccaceae</taxon>
        <taxon>Sedimentitalea</taxon>
    </lineage>
</organism>
<protein>
    <submittedName>
        <fullName evidence="2">Biotin/lipoyl-binding protein</fullName>
    </submittedName>
</protein>
<dbReference type="Gene3D" id="2.40.50.100">
    <property type="match status" value="1"/>
</dbReference>
<feature type="domain" description="Multidrug resistance protein MdtA-like barrel-sandwich hybrid" evidence="1">
    <location>
        <begin position="73"/>
        <end position="250"/>
    </location>
</feature>
<dbReference type="PANTHER" id="PTHR30367:SF12">
    <property type="entry name" value="P-HYDROXYBENZOIC ACID EFFLUX PUMP SUBUNIT AAEA"/>
    <property type="match status" value="1"/>
</dbReference>
<dbReference type="Gene3D" id="1.10.287.470">
    <property type="entry name" value="Helix hairpin bin"/>
    <property type="match status" value="1"/>
</dbReference>
<dbReference type="SUPFAM" id="SSF111369">
    <property type="entry name" value="HlyD-like secretion proteins"/>
    <property type="match status" value="2"/>
</dbReference>
<dbReference type="PANTHER" id="PTHR30367">
    <property type="entry name" value="P-HYDROXYBENZOIC ACID EFFLUX PUMP SUBUNIT AAEA-RELATED"/>
    <property type="match status" value="1"/>
</dbReference>
<dbReference type="InterPro" id="IPR058625">
    <property type="entry name" value="MdtA-like_BSH"/>
</dbReference>
<comment type="caution">
    <text evidence="2">The sequence shown here is derived from an EMBL/GenBank/DDBJ whole genome shotgun (WGS) entry which is preliminary data.</text>
</comment>